<protein>
    <submittedName>
        <fullName evidence="1">Uncharacterized protein</fullName>
    </submittedName>
</protein>
<reference evidence="1" key="1">
    <citation type="journal article" date="2020" name="Stud. Mycol.">
        <title>101 Dothideomycetes genomes: a test case for predicting lifestyles and emergence of pathogens.</title>
        <authorList>
            <person name="Haridas S."/>
            <person name="Albert R."/>
            <person name="Binder M."/>
            <person name="Bloem J."/>
            <person name="Labutti K."/>
            <person name="Salamov A."/>
            <person name="Andreopoulos B."/>
            <person name="Baker S."/>
            <person name="Barry K."/>
            <person name="Bills G."/>
            <person name="Bluhm B."/>
            <person name="Cannon C."/>
            <person name="Castanera R."/>
            <person name="Culley D."/>
            <person name="Daum C."/>
            <person name="Ezra D."/>
            <person name="Gonzalez J."/>
            <person name="Henrissat B."/>
            <person name="Kuo A."/>
            <person name="Liang C."/>
            <person name="Lipzen A."/>
            <person name="Lutzoni F."/>
            <person name="Magnuson J."/>
            <person name="Mondo S."/>
            <person name="Nolan M."/>
            <person name="Ohm R."/>
            <person name="Pangilinan J."/>
            <person name="Park H.-J."/>
            <person name="Ramirez L."/>
            <person name="Alfaro M."/>
            <person name="Sun H."/>
            <person name="Tritt A."/>
            <person name="Yoshinaga Y."/>
            <person name="Zwiers L.-H."/>
            <person name="Turgeon B."/>
            <person name="Goodwin S."/>
            <person name="Spatafora J."/>
            <person name="Crous P."/>
            <person name="Grigoriev I."/>
        </authorList>
    </citation>
    <scope>NUCLEOTIDE SEQUENCE</scope>
    <source>
        <strain evidence="1">CBS 525.71</strain>
    </source>
</reference>
<evidence type="ECO:0000313" key="2">
    <source>
        <dbReference type="Proteomes" id="UP000799754"/>
    </source>
</evidence>
<sequence>MPRTLTKMKSFFKRPNSSTPVAPPPMPAIIEVQALSATSSQQQISKAPQQPTEPAHVQKITAQQIRELRELIRYRYSLDIEIWRQRGVKEYKRDKLKENMIKSDAALGVIRNTLLEWDRREFFATDKEHQKFIEIKNRLLQGVKANWAQYPPWEFVHHGGEPYQGPWEKHGRPINKPPAVMSQARRADSVQSATAGGQRIPLRPSNGGLQSNGVLSGAQHPISEDFRRFETARQSKYRVPPPPPPSERIRSPSMRTPIPSDGNGTPILGLPEPNIGSRRTIWDAAEGRVTGLQWQNDPVDYDRQ</sequence>
<organism evidence="1 2">
    <name type="scientific">Macroventuria anomochaeta</name>
    <dbReference type="NCBI Taxonomy" id="301207"/>
    <lineage>
        <taxon>Eukaryota</taxon>
        <taxon>Fungi</taxon>
        <taxon>Dikarya</taxon>
        <taxon>Ascomycota</taxon>
        <taxon>Pezizomycotina</taxon>
        <taxon>Dothideomycetes</taxon>
        <taxon>Pleosporomycetidae</taxon>
        <taxon>Pleosporales</taxon>
        <taxon>Pleosporineae</taxon>
        <taxon>Didymellaceae</taxon>
        <taxon>Macroventuria</taxon>
    </lineage>
</organism>
<gene>
    <name evidence="1" type="ORF">BU25DRAFT_265504</name>
</gene>
<keyword evidence="2" id="KW-1185">Reference proteome</keyword>
<evidence type="ECO:0000313" key="1">
    <source>
        <dbReference type="EMBL" id="KAF2630094.1"/>
    </source>
</evidence>
<comment type="caution">
    <text evidence="1">The sequence shown here is derived from an EMBL/GenBank/DDBJ whole genome shotgun (WGS) entry which is preliminary data.</text>
</comment>
<dbReference type="Proteomes" id="UP000799754">
    <property type="component" value="Unassembled WGS sequence"/>
</dbReference>
<name>A0ACB6S7Q5_9PLEO</name>
<proteinExistence type="predicted"/>
<accession>A0ACB6S7Q5</accession>
<dbReference type="EMBL" id="MU006708">
    <property type="protein sequence ID" value="KAF2630094.1"/>
    <property type="molecule type" value="Genomic_DNA"/>
</dbReference>